<reference evidence="1 2" key="1">
    <citation type="submission" date="2016-10" db="EMBL/GenBank/DDBJ databases">
        <authorList>
            <person name="de Groot N.N."/>
        </authorList>
    </citation>
    <scope>NUCLEOTIDE SEQUENCE [LARGE SCALE GENOMIC DNA]</scope>
    <source>
        <strain evidence="1 2">DSM 9179</strain>
    </source>
</reference>
<dbReference type="EMBL" id="FOJI01000014">
    <property type="protein sequence ID" value="SEW38997.1"/>
    <property type="molecule type" value="Genomic_DNA"/>
</dbReference>
<dbReference type="AlphaFoldDB" id="A0A1I0RDP5"/>
<dbReference type="Proteomes" id="UP000199701">
    <property type="component" value="Unassembled WGS sequence"/>
</dbReference>
<gene>
    <name evidence="1" type="ORF">SAMN05421659_11477</name>
</gene>
<evidence type="ECO:0000313" key="1">
    <source>
        <dbReference type="EMBL" id="SEW38997.1"/>
    </source>
</evidence>
<name>A0A1I0RDP5_9FIRM</name>
<keyword evidence="2" id="KW-1185">Reference proteome</keyword>
<sequence>MSDNERINRILGKIEEAWKAYPDFRLGQLIATVNQTNGVSDIEDVDFERNLDKWISLWKGVKQND</sequence>
<dbReference type="STRING" id="99656.SAMN05421659_11477"/>
<dbReference type="RefSeq" id="WP_092455951.1">
    <property type="nucleotide sequence ID" value="NZ_FOJI01000014.1"/>
</dbReference>
<proteinExistence type="predicted"/>
<dbReference type="OrthoDB" id="1997599at2"/>
<organism evidence="1 2">
    <name type="scientific">[Clostridium] fimetarium</name>
    <dbReference type="NCBI Taxonomy" id="99656"/>
    <lineage>
        <taxon>Bacteria</taxon>
        <taxon>Bacillati</taxon>
        <taxon>Bacillota</taxon>
        <taxon>Clostridia</taxon>
        <taxon>Lachnospirales</taxon>
        <taxon>Lachnospiraceae</taxon>
    </lineage>
</organism>
<evidence type="ECO:0000313" key="2">
    <source>
        <dbReference type="Proteomes" id="UP000199701"/>
    </source>
</evidence>
<accession>A0A1I0RDP5</accession>
<protein>
    <submittedName>
        <fullName evidence="1">Uncharacterized protein</fullName>
    </submittedName>
</protein>